<organism evidence="1">
    <name type="scientific">hydrocarbon metagenome</name>
    <dbReference type="NCBI Taxonomy" id="938273"/>
    <lineage>
        <taxon>unclassified sequences</taxon>
        <taxon>metagenomes</taxon>
        <taxon>ecological metagenomes</taxon>
    </lineage>
</organism>
<dbReference type="EMBL" id="LNQE01001665">
    <property type="protein sequence ID" value="KUG14375.1"/>
    <property type="molecule type" value="Genomic_DNA"/>
</dbReference>
<comment type="caution">
    <text evidence="1">The sequence shown here is derived from an EMBL/GenBank/DDBJ whole genome shotgun (WGS) entry which is preliminary data.</text>
</comment>
<dbReference type="AlphaFoldDB" id="A0A0W8F0G1"/>
<gene>
    <name evidence="1" type="ORF">ASZ90_015968</name>
</gene>
<proteinExistence type="predicted"/>
<name>A0A0W8F0G1_9ZZZZ</name>
<evidence type="ECO:0000313" key="1">
    <source>
        <dbReference type="EMBL" id="KUG14375.1"/>
    </source>
</evidence>
<accession>A0A0W8F0G1</accession>
<reference evidence="1" key="1">
    <citation type="journal article" date="2015" name="Proc. Natl. Acad. Sci. U.S.A.">
        <title>Networks of energetic and metabolic interactions define dynamics in microbial communities.</title>
        <authorList>
            <person name="Embree M."/>
            <person name="Liu J.K."/>
            <person name="Al-Bassam M.M."/>
            <person name="Zengler K."/>
        </authorList>
    </citation>
    <scope>NUCLEOTIDE SEQUENCE</scope>
</reference>
<sequence>MKARYLIILTAVVLGLVVASPVSAFYSLSVSGMSANPAFSPGFQSPFKDFSQQSSPSAFDALKDFGITPAAAQGSVRAYSNGMFQDPNSEIRFSQSVSVTGQIKEFSFSASFNSGMFR</sequence>
<protein>
    <submittedName>
        <fullName evidence="1">Uncharacterized protein</fullName>
    </submittedName>
</protein>